<dbReference type="Proteomes" id="UP000617041">
    <property type="component" value="Unassembled WGS sequence"/>
</dbReference>
<keyword evidence="1" id="KW-1133">Transmembrane helix</keyword>
<keyword evidence="3" id="KW-1185">Reference proteome</keyword>
<gene>
    <name evidence="2" type="primary">pilV</name>
    <name evidence="2" type="ORF">I8E28_10095</name>
</gene>
<dbReference type="InterPro" id="IPR012902">
    <property type="entry name" value="N_methyl_site"/>
</dbReference>
<keyword evidence="1" id="KW-0812">Transmembrane</keyword>
<feature type="transmembrane region" description="Helical" evidence="1">
    <location>
        <begin position="20"/>
        <end position="42"/>
    </location>
</feature>
<dbReference type="RefSeq" id="WP_200787875.1">
    <property type="nucleotide sequence ID" value="NZ_JAEDAO010000001.1"/>
</dbReference>
<evidence type="ECO:0000256" key="1">
    <source>
        <dbReference type="SAM" id="Phobius"/>
    </source>
</evidence>
<dbReference type="NCBIfam" id="TIGR02523">
    <property type="entry name" value="type_IV_pilV"/>
    <property type="match status" value="1"/>
</dbReference>
<organism evidence="2 3">
    <name type="scientific">Ramlibacter algicola</name>
    <dbReference type="NCBI Taxonomy" id="2795217"/>
    <lineage>
        <taxon>Bacteria</taxon>
        <taxon>Pseudomonadati</taxon>
        <taxon>Pseudomonadota</taxon>
        <taxon>Betaproteobacteria</taxon>
        <taxon>Burkholderiales</taxon>
        <taxon>Comamonadaceae</taxon>
        <taxon>Ramlibacter</taxon>
    </lineage>
</organism>
<proteinExistence type="predicted"/>
<sequence length="196" mass="20286">MTRRRMRMSRPRRRQAGATLVEILVSLMILMVGLLGLIGVMVQSQRAQLESYQRVQALLLAQDMVARIASNRMASDCYALGTTEIAAGSSVPAPPGTCATAAAAKTRATQDLTDWQNLLAGAAEQSGGNNAGSILGARGCISKDATTGIFQVSVAWQGINAVGAPPAGITCGTGQFGADDAQRRAVSVTVLPPTAS</sequence>
<protein>
    <submittedName>
        <fullName evidence="2">Type IV pilus modification protein PilV</fullName>
    </submittedName>
</protein>
<dbReference type="EMBL" id="JAEDAO010000001">
    <property type="protein sequence ID" value="MBK0392944.1"/>
    <property type="molecule type" value="Genomic_DNA"/>
</dbReference>
<evidence type="ECO:0000313" key="3">
    <source>
        <dbReference type="Proteomes" id="UP000617041"/>
    </source>
</evidence>
<accession>A0A934PYR8</accession>
<dbReference type="AlphaFoldDB" id="A0A934PYR8"/>
<dbReference type="Pfam" id="PF07963">
    <property type="entry name" value="N_methyl"/>
    <property type="match status" value="1"/>
</dbReference>
<keyword evidence="1" id="KW-0472">Membrane</keyword>
<comment type="caution">
    <text evidence="2">The sequence shown here is derived from an EMBL/GenBank/DDBJ whole genome shotgun (WGS) entry which is preliminary data.</text>
</comment>
<dbReference type="InterPro" id="IPR013362">
    <property type="entry name" value="Pilus_4_PilV"/>
</dbReference>
<evidence type="ECO:0000313" key="2">
    <source>
        <dbReference type="EMBL" id="MBK0392944.1"/>
    </source>
</evidence>
<reference evidence="2" key="1">
    <citation type="submission" date="2020-12" db="EMBL/GenBank/DDBJ databases">
        <title>Ramlibacter sp. nov., isolated from a freshwater alga, Cryptomonas.</title>
        <authorList>
            <person name="Kim H.M."/>
            <person name="Jeon C.O."/>
        </authorList>
    </citation>
    <scope>NUCLEOTIDE SEQUENCE</scope>
    <source>
        <strain evidence="2">CrO1</strain>
    </source>
</reference>
<name>A0A934PYR8_9BURK</name>